<dbReference type="Proteomes" id="UP000664164">
    <property type="component" value="Unassembled WGS sequence"/>
</dbReference>
<dbReference type="InterPro" id="IPR036390">
    <property type="entry name" value="WH_DNA-bd_sf"/>
</dbReference>
<feature type="domain" description="HTH hxlR-type" evidence="4">
    <location>
        <begin position="15"/>
        <end position="113"/>
    </location>
</feature>
<reference evidence="5" key="1">
    <citation type="submission" date="2021-03" db="EMBL/GenBank/DDBJ databases">
        <title>A new species, PO-11, isolated from a karst cave deposit.</title>
        <authorList>
            <person name="Zhaoxiaoyong W."/>
        </authorList>
    </citation>
    <scope>NUCLEOTIDE SEQUENCE</scope>
    <source>
        <strain evidence="5">PO-11</strain>
    </source>
</reference>
<keyword evidence="3" id="KW-0804">Transcription</keyword>
<sequence>MDTKDIPANVLDPNCPSRVVFQRIGDKWASLVIQVLGGGPVRFSELRKMVSVVTPKVLTQTLRTLERDGLITRTIHAQVPPRVDYELTALGESLLQPLTMLREWAENHVPSILEARDAYDDAQDEAVLGR</sequence>
<protein>
    <submittedName>
        <fullName evidence="5">Helix-turn-helix transcriptional regulator</fullName>
    </submittedName>
</protein>
<keyword evidence="1" id="KW-0805">Transcription regulation</keyword>
<dbReference type="PANTHER" id="PTHR33204">
    <property type="entry name" value="TRANSCRIPTIONAL REGULATOR, MARR FAMILY"/>
    <property type="match status" value="1"/>
</dbReference>
<dbReference type="EMBL" id="JAFNLL010000019">
    <property type="protein sequence ID" value="MBO1268256.1"/>
    <property type="molecule type" value="Genomic_DNA"/>
</dbReference>
<dbReference type="RefSeq" id="WP_207616062.1">
    <property type="nucleotide sequence ID" value="NZ_JAFNLL010000019.1"/>
</dbReference>
<name>A0A939HI45_9MICC</name>
<dbReference type="GO" id="GO:0003677">
    <property type="term" value="F:DNA binding"/>
    <property type="evidence" value="ECO:0007669"/>
    <property type="project" value="UniProtKB-KW"/>
</dbReference>
<keyword evidence="2" id="KW-0238">DNA-binding</keyword>
<comment type="caution">
    <text evidence="5">The sequence shown here is derived from an EMBL/GenBank/DDBJ whole genome shotgun (WGS) entry which is preliminary data.</text>
</comment>
<organism evidence="5 6">
    <name type="scientific">Arthrobacter cavernae</name>
    <dbReference type="NCBI Taxonomy" id="2817681"/>
    <lineage>
        <taxon>Bacteria</taxon>
        <taxon>Bacillati</taxon>
        <taxon>Actinomycetota</taxon>
        <taxon>Actinomycetes</taxon>
        <taxon>Micrococcales</taxon>
        <taxon>Micrococcaceae</taxon>
        <taxon>Arthrobacter</taxon>
    </lineage>
</organism>
<evidence type="ECO:0000313" key="5">
    <source>
        <dbReference type="EMBL" id="MBO1268256.1"/>
    </source>
</evidence>
<evidence type="ECO:0000256" key="2">
    <source>
        <dbReference type="ARBA" id="ARBA00023125"/>
    </source>
</evidence>
<dbReference type="AlphaFoldDB" id="A0A939HI45"/>
<dbReference type="PANTHER" id="PTHR33204:SF39">
    <property type="entry name" value="TRANSCRIPTIONAL REGULATORY PROTEIN"/>
    <property type="match status" value="1"/>
</dbReference>
<gene>
    <name evidence="5" type="ORF">J1902_09755</name>
</gene>
<dbReference type="InterPro" id="IPR002577">
    <property type="entry name" value="HTH_HxlR"/>
</dbReference>
<dbReference type="PROSITE" id="PS51118">
    <property type="entry name" value="HTH_HXLR"/>
    <property type="match status" value="1"/>
</dbReference>
<dbReference type="Gene3D" id="1.10.10.10">
    <property type="entry name" value="Winged helix-like DNA-binding domain superfamily/Winged helix DNA-binding domain"/>
    <property type="match status" value="1"/>
</dbReference>
<accession>A0A939HI45</accession>
<dbReference type="Pfam" id="PF01638">
    <property type="entry name" value="HxlR"/>
    <property type="match status" value="1"/>
</dbReference>
<proteinExistence type="predicted"/>
<evidence type="ECO:0000259" key="4">
    <source>
        <dbReference type="PROSITE" id="PS51118"/>
    </source>
</evidence>
<dbReference type="SUPFAM" id="SSF46785">
    <property type="entry name" value="Winged helix' DNA-binding domain"/>
    <property type="match status" value="1"/>
</dbReference>
<keyword evidence="6" id="KW-1185">Reference proteome</keyword>
<evidence type="ECO:0000313" key="6">
    <source>
        <dbReference type="Proteomes" id="UP000664164"/>
    </source>
</evidence>
<evidence type="ECO:0000256" key="3">
    <source>
        <dbReference type="ARBA" id="ARBA00023163"/>
    </source>
</evidence>
<evidence type="ECO:0000256" key="1">
    <source>
        <dbReference type="ARBA" id="ARBA00023015"/>
    </source>
</evidence>
<dbReference type="InterPro" id="IPR036388">
    <property type="entry name" value="WH-like_DNA-bd_sf"/>
</dbReference>